<evidence type="ECO:0000313" key="3">
    <source>
        <dbReference type="Proteomes" id="UP000823388"/>
    </source>
</evidence>
<evidence type="ECO:0000256" key="1">
    <source>
        <dbReference type="SAM" id="MobiDB-lite"/>
    </source>
</evidence>
<accession>A0A8T0MEE5</accession>
<evidence type="ECO:0000313" key="2">
    <source>
        <dbReference type="EMBL" id="KAG2535098.1"/>
    </source>
</evidence>
<feature type="region of interest" description="Disordered" evidence="1">
    <location>
        <begin position="1"/>
        <end position="127"/>
    </location>
</feature>
<reference evidence="2" key="1">
    <citation type="submission" date="2020-05" db="EMBL/GenBank/DDBJ databases">
        <title>WGS assembly of Panicum virgatum.</title>
        <authorList>
            <person name="Lovell J.T."/>
            <person name="Jenkins J."/>
            <person name="Shu S."/>
            <person name="Juenger T.E."/>
            <person name="Schmutz J."/>
        </authorList>
    </citation>
    <scope>NUCLEOTIDE SEQUENCE</scope>
    <source>
        <strain evidence="2">AP13</strain>
    </source>
</reference>
<dbReference type="EMBL" id="CM029054">
    <property type="protein sequence ID" value="KAG2535098.1"/>
    <property type="molecule type" value="Genomic_DNA"/>
</dbReference>
<feature type="compositionally biased region" description="Basic residues" evidence="1">
    <location>
        <begin position="40"/>
        <end position="57"/>
    </location>
</feature>
<keyword evidence="3" id="KW-1185">Reference proteome</keyword>
<dbReference type="Proteomes" id="UP000823388">
    <property type="component" value="Chromosome 9N"/>
</dbReference>
<dbReference type="AlphaFoldDB" id="A0A8T0MEE5"/>
<proteinExistence type="predicted"/>
<protein>
    <submittedName>
        <fullName evidence="2">Uncharacterized protein</fullName>
    </submittedName>
</protein>
<name>A0A8T0MEE5_PANVG</name>
<gene>
    <name evidence="2" type="ORF">PVAP13_9NG047373</name>
</gene>
<sequence>MMKSQCEANGMSALAKWPARSSGGRLLPPNQPAEGPPLLKRPRSGQRLRSHFQRRHAPPLARSSGPPVQRRSPGPCAPAFGRAPLRGAARPCRACRRSAGRQGAPRSPARPCARKKRGPACFVSSTL</sequence>
<comment type="caution">
    <text evidence="2">The sequence shown here is derived from an EMBL/GenBank/DDBJ whole genome shotgun (WGS) entry which is preliminary data.</text>
</comment>
<organism evidence="2 3">
    <name type="scientific">Panicum virgatum</name>
    <name type="common">Blackwell switchgrass</name>
    <dbReference type="NCBI Taxonomy" id="38727"/>
    <lineage>
        <taxon>Eukaryota</taxon>
        <taxon>Viridiplantae</taxon>
        <taxon>Streptophyta</taxon>
        <taxon>Embryophyta</taxon>
        <taxon>Tracheophyta</taxon>
        <taxon>Spermatophyta</taxon>
        <taxon>Magnoliopsida</taxon>
        <taxon>Liliopsida</taxon>
        <taxon>Poales</taxon>
        <taxon>Poaceae</taxon>
        <taxon>PACMAD clade</taxon>
        <taxon>Panicoideae</taxon>
        <taxon>Panicodae</taxon>
        <taxon>Paniceae</taxon>
        <taxon>Panicinae</taxon>
        <taxon>Panicum</taxon>
        <taxon>Panicum sect. Hiantes</taxon>
    </lineage>
</organism>
<feature type="compositionally biased region" description="Low complexity" evidence="1">
    <location>
        <begin position="77"/>
        <end position="92"/>
    </location>
</feature>